<dbReference type="Gene3D" id="3.40.50.2000">
    <property type="entry name" value="Glycogen Phosphorylase B"/>
    <property type="match status" value="2"/>
</dbReference>
<dbReference type="Pfam" id="PF13439">
    <property type="entry name" value="Glyco_transf_4"/>
    <property type="match status" value="1"/>
</dbReference>
<keyword evidence="1" id="KW-0328">Glycosyltransferase</keyword>
<dbReference type="InterPro" id="IPR028098">
    <property type="entry name" value="Glyco_trans_4-like_N"/>
</dbReference>
<dbReference type="PANTHER" id="PTHR43685:SF3">
    <property type="entry name" value="SLR2126 PROTEIN"/>
    <property type="match status" value="1"/>
</dbReference>
<accession>A0ABN2ATF6</accession>
<feature type="domain" description="Glycosyl transferase family 1" evidence="3">
    <location>
        <begin position="185"/>
        <end position="348"/>
    </location>
</feature>
<dbReference type="Gene3D" id="3.90.550.10">
    <property type="entry name" value="Spore Coat Polysaccharide Biosynthesis Protein SpsA, Chain A"/>
    <property type="match status" value="1"/>
</dbReference>
<dbReference type="Pfam" id="PF00535">
    <property type="entry name" value="Glycos_transf_2"/>
    <property type="match status" value="1"/>
</dbReference>
<evidence type="ECO:0000256" key="2">
    <source>
        <dbReference type="ARBA" id="ARBA00022679"/>
    </source>
</evidence>
<evidence type="ECO:0000259" key="3">
    <source>
        <dbReference type="Pfam" id="PF00534"/>
    </source>
</evidence>
<feature type="domain" description="Glycosyltransferase subfamily 4-like N-terminal" evidence="5">
    <location>
        <begin position="29"/>
        <end position="130"/>
    </location>
</feature>
<name>A0ABN2ATF6_9ACTN</name>
<evidence type="ECO:0000259" key="5">
    <source>
        <dbReference type="Pfam" id="PF13439"/>
    </source>
</evidence>
<protein>
    <submittedName>
        <fullName evidence="6">Uncharacterized protein</fullName>
    </submittedName>
</protein>
<evidence type="ECO:0000256" key="1">
    <source>
        <dbReference type="ARBA" id="ARBA00022676"/>
    </source>
</evidence>
<organism evidence="6 7">
    <name type="scientific">Nocardioides humi</name>
    <dbReference type="NCBI Taxonomy" id="449461"/>
    <lineage>
        <taxon>Bacteria</taxon>
        <taxon>Bacillati</taxon>
        <taxon>Actinomycetota</taxon>
        <taxon>Actinomycetes</taxon>
        <taxon>Propionibacteriales</taxon>
        <taxon>Nocardioidaceae</taxon>
        <taxon>Nocardioides</taxon>
    </lineage>
</organism>
<evidence type="ECO:0000259" key="4">
    <source>
        <dbReference type="Pfam" id="PF00535"/>
    </source>
</evidence>
<keyword evidence="7" id="KW-1185">Reference proteome</keyword>
<dbReference type="SUPFAM" id="SSF53756">
    <property type="entry name" value="UDP-Glycosyltransferase/glycogen phosphorylase"/>
    <property type="match status" value="1"/>
</dbReference>
<evidence type="ECO:0000313" key="7">
    <source>
        <dbReference type="Proteomes" id="UP001500842"/>
    </source>
</evidence>
<evidence type="ECO:0000313" key="6">
    <source>
        <dbReference type="EMBL" id="GAA1525656.1"/>
    </source>
</evidence>
<sequence>MSQRRGGTPHGDGRSRLRVTVVQAGGVLGGAERWQLHLADATERLDLGLIALGAGPTAAQWEARDRPVVVLPDERSAAGLLRTQARILPHLRRIRPDVVVAHGVKAALVTAPAARSLGLPVVWVRHDASFSGRLVGLLDRITDGQVSTSSWLVEGRDPRNGLVLHPPRMPAPLTRAAARERLGVRIDEDRLLLGMGARITAYKGIDDAVRALAEPGGHGWDLAVAGLADPADPGEHARLVALADELGLADRVRFLGDVPEFARVVTAFDAVAVLTKPTPAEPWVREAFGMSALEAATGGVPVVVVPPVDDIAGDGAVVVRPGRPSEVAAALATLADDRARQRLGAAAADRSRDFPDAADAADRLVDFLAELAHRPGVGRAPTGPAVSVVTTVLDDRDAVVALLGALLPQLGPRDELVVVDGGSTDGTTSLVAGVADRDPRVRLLVEPGAGISRGRNVGIEAAAHDAVACTDAGCVPAPGWLAALRRAFDRHPDVALWTGTYSVAATRVWEHALAAVGYPVVEELARPTPLVRAYGRFLGRSFDPTMPTGRSVAFRRDAWRAAGGFPEHLATGEDVLFGRAVVAAGGRAAMVRDAEVVWAQRPTFRANLTMYRRYGEGSGDSLDRRLLGRDLARVAAYGTAVVVAARGGPRARVVAGLGAAAYLSLPVARALRSPAPLRTAALVPGVAAARDLAKAYGAVSATLRHRRARGVTAP</sequence>
<dbReference type="InterPro" id="IPR050834">
    <property type="entry name" value="Glycosyltransf_2"/>
</dbReference>
<dbReference type="SUPFAM" id="SSF53448">
    <property type="entry name" value="Nucleotide-diphospho-sugar transferases"/>
    <property type="match status" value="1"/>
</dbReference>
<dbReference type="CDD" id="cd03801">
    <property type="entry name" value="GT4_PimA-like"/>
    <property type="match status" value="1"/>
</dbReference>
<reference evidence="6 7" key="1">
    <citation type="journal article" date="2019" name="Int. J. Syst. Evol. Microbiol.">
        <title>The Global Catalogue of Microorganisms (GCM) 10K type strain sequencing project: providing services to taxonomists for standard genome sequencing and annotation.</title>
        <authorList>
            <consortium name="The Broad Institute Genomics Platform"/>
            <consortium name="The Broad Institute Genome Sequencing Center for Infectious Disease"/>
            <person name="Wu L."/>
            <person name="Ma J."/>
        </authorList>
    </citation>
    <scope>NUCLEOTIDE SEQUENCE [LARGE SCALE GENOMIC DNA]</scope>
    <source>
        <strain evidence="6 7">JCM 14942</strain>
    </source>
</reference>
<dbReference type="InterPro" id="IPR001296">
    <property type="entry name" value="Glyco_trans_1"/>
</dbReference>
<dbReference type="Proteomes" id="UP001500842">
    <property type="component" value="Unassembled WGS sequence"/>
</dbReference>
<dbReference type="Pfam" id="PF00534">
    <property type="entry name" value="Glycos_transf_1"/>
    <property type="match status" value="1"/>
</dbReference>
<dbReference type="InterPro" id="IPR029044">
    <property type="entry name" value="Nucleotide-diphossugar_trans"/>
</dbReference>
<gene>
    <name evidence="6" type="ORF">GCM10009788_31600</name>
</gene>
<dbReference type="PANTHER" id="PTHR43685">
    <property type="entry name" value="GLYCOSYLTRANSFERASE"/>
    <property type="match status" value="1"/>
</dbReference>
<dbReference type="EMBL" id="BAAAOR010000024">
    <property type="protein sequence ID" value="GAA1525656.1"/>
    <property type="molecule type" value="Genomic_DNA"/>
</dbReference>
<feature type="domain" description="Glycosyltransferase 2-like" evidence="4">
    <location>
        <begin position="387"/>
        <end position="512"/>
    </location>
</feature>
<proteinExistence type="predicted"/>
<comment type="caution">
    <text evidence="6">The sequence shown here is derived from an EMBL/GenBank/DDBJ whole genome shotgun (WGS) entry which is preliminary data.</text>
</comment>
<dbReference type="InterPro" id="IPR001173">
    <property type="entry name" value="Glyco_trans_2-like"/>
</dbReference>
<dbReference type="RefSeq" id="WP_141003108.1">
    <property type="nucleotide sequence ID" value="NZ_BAAAOR010000024.1"/>
</dbReference>
<keyword evidence="2" id="KW-0808">Transferase</keyword>